<comment type="similarity">
    <text evidence="1">Belongs to the Gfo/Idh/MocA family.</text>
</comment>
<dbReference type="Proteomes" id="UP000002382">
    <property type="component" value="Chromosome"/>
</dbReference>
<dbReference type="Pfam" id="PF22725">
    <property type="entry name" value="GFO_IDH_MocA_C3"/>
    <property type="match status" value="1"/>
</dbReference>
<keyword evidence="6" id="KW-1185">Reference proteome</keyword>
<sequence length="349" mass="40574">MKRIKVGISGIGRAGWNIHGKTLSKLKDMYEIVAIFDPLRERREEAFKKFHCRTYDDYDHFLEDKEVELVIIASPTYLHGEQTLKAFEQGKNVVCEKPMAENSEKAEELINLAKKYGLIYSVFHNRRYDPDYKKILQIINEKKIGEPFLIKSNYHLFSRRWDWQALKKFGGGELRNSGAHFLDQLLGFYHDEEPEVMFCDLKRTISLGDAEDHVKIILKGRSGLVCDLEISRGCAYPQERWLIMATRGGIWGTETLIKWKWVKEEDIVERRLEEGAAPGRLYNSEKIPWHEESWECPKNLPTTFEAYYIDFYNAYVNGKPPPVSPESSAEVLKLIEKCERIASEGGKQE</sequence>
<accession>C5CFB5</accession>
<dbReference type="eggNOG" id="COG0673">
    <property type="taxonomic scope" value="Bacteria"/>
</dbReference>
<evidence type="ECO:0000259" key="3">
    <source>
        <dbReference type="Pfam" id="PF01408"/>
    </source>
</evidence>
<dbReference type="Pfam" id="PF01408">
    <property type="entry name" value="GFO_IDH_MocA"/>
    <property type="match status" value="1"/>
</dbReference>
<evidence type="ECO:0000256" key="2">
    <source>
        <dbReference type="ARBA" id="ARBA00023002"/>
    </source>
</evidence>
<gene>
    <name evidence="5" type="ordered locus">Kole_0677</name>
</gene>
<keyword evidence="2" id="KW-0560">Oxidoreductase</keyword>
<dbReference type="Gene3D" id="3.30.360.10">
    <property type="entry name" value="Dihydrodipicolinate Reductase, domain 2"/>
    <property type="match status" value="1"/>
</dbReference>
<dbReference type="GO" id="GO:0016491">
    <property type="term" value="F:oxidoreductase activity"/>
    <property type="evidence" value="ECO:0007669"/>
    <property type="project" value="UniProtKB-KW"/>
</dbReference>
<dbReference type="OrthoDB" id="9815825at2"/>
<feature type="domain" description="GFO/IDH/MocA-like oxidoreductase" evidence="4">
    <location>
        <begin position="132"/>
        <end position="250"/>
    </location>
</feature>
<dbReference type="Gene3D" id="3.40.50.720">
    <property type="entry name" value="NAD(P)-binding Rossmann-like Domain"/>
    <property type="match status" value="1"/>
</dbReference>
<reference evidence="5 6" key="1">
    <citation type="submission" date="2009-06" db="EMBL/GenBank/DDBJ databases">
        <title>Complete sequence of Thermotogales bacterium TBF 19.5.1.</title>
        <authorList>
            <consortium name="US DOE Joint Genome Institute"/>
            <person name="Lucas S."/>
            <person name="Copeland A."/>
            <person name="Lapidus A."/>
            <person name="Glavina del Rio T."/>
            <person name="Tice H."/>
            <person name="Bruce D."/>
            <person name="Goodwin L."/>
            <person name="Pitluck S."/>
            <person name="Chertkov O."/>
            <person name="Brettin T."/>
            <person name="Detter J.C."/>
            <person name="Han C."/>
            <person name="Schmutz J."/>
            <person name="Larimer F."/>
            <person name="Land M."/>
            <person name="Hauser L."/>
            <person name="Kyrpides N."/>
            <person name="Ovchinnikova G."/>
            <person name="Noll K."/>
        </authorList>
    </citation>
    <scope>NUCLEOTIDE SEQUENCE [LARGE SCALE GENOMIC DNA]</scope>
    <source>
        <strain evidence="6">ATCC BAA-1733 / DSM 21960 / TBF 19.5.1</strain>
    </source>
</reference>
<dbReference type="InterPro" id="IPR000683">
    <property type="entry name" value="Gfo/Idh/MocA-like_OxRdtase_N"/>
</dbReference>
<dbReference type="GO" id="GO:0000166">
    <property type="term" value="F:nucleotide binding"/>
    <property type="evidence" value="ECO:0007669"/>
    <property type="project" value="InterPro"/>
</dbReference>
<dbReference type="EMBL" id="CP001634">
    <property type="protein sequence ID" value="ACR79393.1"/>
    <property type="molecule type" value="Genomic_DNA"/>
</dbReference>
<organism evidence="5 6">
    <name type="scientific">Kosmotoga olearia (strain ATCC BAA-1733 / DSM 21960 / TBF 19.5.1)</name>
    <dbReference type="NCBI Taxonomy" id="521045"/>
    <lineage>
        <taxon>Bacteria</taxon>
        <taxon>Thermotogati</taxon>
        <taxon>Thermotogota</taxon>
        <taxon>Thermotogae</taxon>
        <taxon>Kosmotogales</taxon>
        <taxon>Kosmotogaceae</taxon>
        <taxon>Kosmotoga</taxon>
    </lineage>
</organism>
<name>C5CFB5_KOSOT</name>
<dbReference type="PANTHER" id="PTHR43708:SF5">
    <property type="entry name" value="CONSERVED EXPRESSED OXIDOREDUCTASE (EUROFUNG)-RELATED"/>
    <property type="match status" value="1"/>
</dbReference>
<dbReference type="AlphaFoldDB" id="C5CFB5"/>
<dbReference type="InterPro" id="IPR051317">
    <property type="entry name" value="Gfo/Idh/MocA_oxidoreduct"/>
</dbReference>
<evidence type="ECO:0000256" key="1">
    <source>
        <dbReference type="ARBA" id="ARBA00010928"/>
    </source>
</evidence>
<dbReference type="RefSeq" id="WP_015868059.1">
    <property type="nucleotide sequence ID" value="NC_012785.1"/>
</dbReference>
<dbReference type="SUPFAM" id="SSF51735">
    <property type="entry name" value="NAD(P)-binding Rossmann-fold domains"/>
    <property type="match status" value="1"/>
</dbReference>
<feature type="domain" description="Gfo/Idh/MocA-like oxidoreductase N-terminal" evidence="3">
    <location>
        <begin position="4"/>
        <end position="124"/>
    </location>
</feature>
<dbReference type="STRING" id="521045.Kole_0677"/>
<evidence type="ECO:0000313" key="6">
    <source>
        <dbReference type="Proteomes" id="UP000002382"/>
    </source>
</evidence>
<dbReference type="PANTHER" id="PTHR43708">
    <property type="entry name" value="CONSERVED EXPRESSED OXIDOREDUCTASE (EUROFUNG)"/>
    <property type="match status" value="1"/>
</dbReference>
<evidence type="ECO:0000259" key="4">
    <source>
        <dbReference type="Pfam" id="PF22725"/>
    </source>
</evidence>
<evidence type="ECO:0000313" key="5">
    <source>
        <dbReference type="EMBL" id="ACR79393.1"/>
    </source>
</evidence>
<dbReference type="KEGG" id="kol:Kole_0677"/>
<proteinExistence type="inferred from homology"/>
<protein>
    <submittedName>
        <fullName evidence="5">Oxidoreductase domain protein</fullName>
    </submittedName>
</protein>
<dbReference type="SUPFAM" id="SSF55347">
    <property type="entry name" value="Glyceraldehyde-3-phosphate dehydrogenase-like, C-terminal domain"/>
    <property type="match status" value="1"/>
</dbReference>
<dbReference type="InterPro" id="IPR036291">
    <property type="entry name" value="NAD(P)-bd_dom_sf"/>
</dbReference>
<reference evidence="5 6" key="2">
    <citation type="journal article" date="2011" name="J. Bacteriol.">
        <title>Genome Sequence of Kosmotoga olearia Strain TBF 19.5.1, a Thermophilic Bacterium with a Wide Growth Temperature Range, Isolated from the Troll B Oil Platform in the North Sea.</title>
        <authorList>
            <person name="Swithers K.S."/>
            <person name="Dipippo J.L."/>
            <person name="Bruce D.C."/>
            <person name="Detter C."/>
            <person name="Tapia R."/>
            <person name="Han S."/>
            <person name="Goodwin L.A."/>
            <person name="Han J."/>
            <person name="Woyke T."/>
            <person name="Pitluck S."/>
            <person name="Pennacchio L."/>
            <person name="Nolan M."/>
            <person name="Mikhailova N."/>
            <person name="Land M.L."/>
            <person name="Nesbo C.L."/>
            <person name="Gogarten J.P."/>
            <person name="Noll K.M."/>
        </authorList>
    </citation>
    <scope>NUCLEOTIDE SEQUENCE [LARGE SCALE GENOMIC DNA]</scope>
    <source>
        <strain evidence="6">ATCC BAA-1733 / DSM 21960 / TBF 19.5.1</strain>
    </source>
</reference>
<dbReference type="HOGENOM" id="CLU_023194_19_1_0"/>
<dbReference type="InterPro" id="IPR055170">
    <property type="entry name" value="GFO_IDH_MocA-like_dom"/>
</dbReference>